<accession>A0A1I4AUL9</accession>
<organism evidence="2 3">
    <name type="scientific">Marinilactibacillus piezotolerans</name>
    <dbReference type="NCBI Taxonomy" id="258723"/>
    <lineage>
        <taxon>Bacteria</taxon>
        <taxon>Bacillati</taxon>
        <taxon>Bacillota</taxon>
        <taxon>Bacilli</taxon>
        <taxon>Lactobacillales</taxon>
        <taxon>Carnobacteriaceae</taxon>
        <taxon>Marinilactibacillus</taxon>
    </lineage>
</organism>
<reference evidence="3" key="1">
    <citation type="submission" date="2016-10" db="EMBL/GenBank/DDBJ databases">
        <authorList>
            <person name="Varghese N."/>
            <person name="Submissions S."/>
        </authorList>
    </citation>
    <scope>NUCLEOTIDE SEQUENCE [LARGE SCALE GENOMIC DNA]</scope>
    <source>
        <strain evidence="3">DSM 16108</strain>
    </source>
</reference>
<dbReference type="CDD" id="cd00371">
    <property type="entry name" value="HMA"/>
    <property type="match status" value="1"/>
</dbReference>
<evidence type="ECO:0000259" key="1">
    <source>
        <dbReference type="PROSITE" id="PS50846"/>
    </source>
</evidence>
<keyword evidence="3" id="KW-1185">Reference proteome</keyword>
<evidence type="ECO:0000313" key="3">
    <source>
        <dbReference type="Proteomes" id="UP000199589"/>
    </source>
</evidence>
<name>A0A1I4AUL9_9LACT</name>
<dbReference type="Gene3D" id="3.30.70.100">
    <property type="match status" value="1"/>
</dbReference>
<gene>
    <name evidence="2" type="ORF">SAMN04488569_105513</name>
</gene>
<dbReference type="PROSITE" id="PS50846">
    <property type="entry name" value="HMA_2"/>
    <property type="match status" value="1"/>
</dbReference>
<dbReference type="Proteomes" id="UP000199589">
    <property type="component" value="Unassembled WGS sequence"/>
</dbReference>
<dbReference type="Pfam" id="PF00403">
    <property type="entry name" value="HMA"/>
    <property type="match status" value="1"/>
</dbReference>
<sequence>MMKQDILVEGMKCQGCANTVIDRFESLEGVESASVDLENKKATIQTSVAIDRTELDSVLEDTKYFVAE</sequence>
<proteinExistence type="predicted"/>
<dbReference type="AlphaFoldDB" id="A0A1I4AUL9"/>
<protein>
    <submittedName>
        <fullName evidence="2">Copper chaperone CopZ</fullName>
    </submittedName>
</protein>
<dbReference type="EMBL" id="FOSJ01000055">
    <property type="protein sequence ID" value="SFK59657.1"/>
    <property type="molecule type" value="Genomic_DNA"/>
</dbReference>
<dbReference type="SUPFAM" id="SSF55008">
    <property type="entry name" value="HMA, heavy metal-associated domain"/>
    <property type="match status" value="1"/>
</dbReference>
<dbReference type="OrthoDB" id="9813965at2"/>
<dbReference type="InterPro" id="IPR036163">
    <property type="entry name" value="HMA_dom_sf"/>
</dbReference>
<dbReference type="InterPro" id="IPR006121">
    <property type="entry name" value="HMA_dom"/>
</dbReference>
<feature type="domain" description="HMA" evidence="1">
    <location>
        <begin position="2"/>
        <end position="67"/>
    </location>
</feature>
<dbReference type="GO" id="GO:0046872">
    <property type="term" value="F:metal ion binding"/>
    <property type="evidence" value="ECO:0007669"/>
    <property type="project" value="InterPro"/>
</dbReference>
<evidence type="ECO:0000313" key="2">
    <source>
        <dbReference type="EMBL" id="SFK59657.1"/>
    </source>
</evidence>